<dbReference type="Pfam" id="PF13621">
    <property type="entry name" value="Cupin_8"/>
    <property type="match status" value="1"/>
</dbReference>
<evidence type="ECO:0000313" key="2">
    <source>
        <dbReference type="EMBL" id="ATQ70253.1"/>
    </source>
</evidence>
<dbReference type="PANTHER" id="PTHR12461:SF105">
    <property type="entry name" value="HYPOXIA-INDUCIBLE FACTOR 1-ALPHA INHIBITOR"/>
    <property type="match status" value="1"/>
</dbReference>
<sequence length="297" mass="33476">MSGFDYVVEERDALSAEEFTRRHVAQRRPVLLRGALSKCGALAGWSLAGLRERAGATEVTLKDWSASGIRVTRSRLDAYIDGLDAYERAIRAGGEAAAPSYLHDIPLTSVLPGAARDLAPFPQAFFPGWYGAQWTLFAQMFLGPSTSLTPLHFDCLLTHNLFFQVWGRKRFILVPHEELAKCYPRDWRWCRVDAERPDFERFPLFREARRAEIVVEAGDLLYMPPGVLHHVRSLECSLSFNVDWHTRGSVARGVAAAARGMPAKNVYYNLLIALGLWGGVPMRHVLPYYKSYLSYIS</sequence>
<organism evidence="2 3">
    <name type="scientific">Methylosinus trichosporium (strain ATCC 35070 / NCIMB 11131 / UNIQEM 75 / OB3b)</name>
    <dbReference type="NCBI Taxonomy" id="595536"/>
    <lineage>
        <taxon>Bacteria</taxon>
        <taxon>Pseudomonadati</taxon>
        <taxon>Pseudomonadota</taxon>
        <taxon>Alphaproteobacteria</taxon>
        <taxon>Hyphomicrobiales</taxon>
        <taxon>Methylocystaceae</taxon>
        <taxon>Methylosinus</taxon>
    </lineage>
</organism>
<dbReference type="KEGG" id="mtw:CQW49_06145"/>
<dbReference type="STRING" id="595536.GCA_000178815_03928"/>
<dbReference type="Gene3D" id="2.60.120.650">
    <property type="entry name" value="Cupin"/>
    <property type="match status" value="1"/>
</dbReference>
<evidence type="ECO:0000259" key="1">
    <source>
        <dbReference type="PROSITE" id="PS51184"/>
    </source>
</evidence>
<dbReference type="AlphaFoldDB" id="A0A2D2D5K5"/>
<gene>
    <name evidence="2" type="ORF">CQW49_06145</name>
</gene>
<dbReference type="SMART" id="SM00558">
    <property type="entry name" value="JmjC"/>
    <property type="match status" value="1"/>
</dbReference>
<dbReference type="SUPFAM" id="SSF51197">
    <property type="entry name" value="Clavaminate synthase-like"/>
    <property type="match status" value="1"/>
</dbReference>
<dbReference type="EMBL" id="CP023737">
    <property type="protein sequence ID" value="ATQ70253.1"/>
    <property type="molecule type" value="Genomic_DNA"/>
</dbReference>
<accession>A0A2D2D5K5</accession>
<dbReference type="PROSITE" id="PS51184">
    <property type="entry name" value="JMJC"/>
    <property type="match status" value="1"/>
</dbReference>
<dbReference type="InterPro" id="IPR041667">
    <property type="entry name" value="Cupin_8"/>
</dbReference>
<dbReference type="InterPro" id="IPR003347">
    <property type="entry name" value="JmjC_dom"/>
</dbReference>
<proteinExistence type="predicted"/>
<keyword evidence="3" id="KW-1185">Reference proteome</keyword>
<feature type="domain" description="JmjC" evidence="1">
    <location>
        <begin position="94"/>
        <end position="261"/>
    </location>
</feature>
<evidence type="ECO:0000313" key="3">
    <source>
        <dbReference type="Proteomes" id="UP000230709"/>
    </source>
</evidence>
<dbReference type="PANTHER" id="PTHR12461">
    <property type="entry name" value="HYPOXIA-INDUCIBLE FACTOR 1 ALPHA INHIBITOR-RELATED"/>
    <property type="match status" value="1"/>
</dbReference>
<dbReference type="Proteomes" id="UP000230709">
    <property type="component" value="Chromosome"/>
</dbReference>
<reference evidence="3" key="1">
    <citation type="submission" date="2017-10" db="EMBL/GenBank/DDBJ databases">
        <title>Completed PacBio SMRT sequence of Methylosinus trichosporium OB3b reveals presence of a third large plasmid.</title>
        <authorList>
            <person name="Charles T.C."/>
            <person name="Lynch M.D.J."/>
            <person name="Heil J.R."/>
            <person name="Cheng J."/>
        </authorList>
    </citation>
    <scope>NUCLEOTIDE SEQUENCE [LARGE SCALE GENOMIC DNA]</scope>
    <source>
        <strain evidence="3">OB3b</strain>
    </source>
</reference>
<protein>
    <submittedName>
        <fullName evidence="2">Cupin-like domain-containing protein</fullName>
    </submittedName>
</protein>
<name>A0A2D2D5K5_METT3</name>